<evidence type="ECO:0008006" key="2">
    <source>
        <dbReference type="Google" id="ProtNLM"/>
    </source>
</evidence>
<reference evidence="1" key="1">
    <citation type="journal article" date="2014" name="Front. Microbiol.">
        <title>High frequency of phylogenetically diverse reductive dehalogenase-homologous genes in deep subseafloor sedimentary metagenomes.</title>
        <authorList>
            <person name="Kawai M."/>
            <person name="Futagami T."/>
            <person name="Toyoda A."/>
            <person name="Takaki Y."/>
            <person name="Nishi S."/>
            <person name="Hori S."/>
            <person name="Arai W."/>
            <person name="Tsubouchi T."/>
            <person name="Morono Y."/>
            <person name="Uchiyama I."/>
            <person name="Ito T."/>
            <person name="Fujiyama A."/>
            <person name="Inagaki F."/>
            <person name="Takami H."/>
        </authorList>
    </citation>
    <scope>NUCLEOTIDE SEQUENCE</scope>
    <source>
        <strain evidence="1">Expedition CK06-06</strain>
    </source>
</reference>
<gene>
    <name evidence="1" type="ORF">S01H4_46264</name>
</gene>
<name>X1B6H7_9ZZZZ</name>
<protein>
    <recommendedName>
        <fullName evidence="2">DUF4129 domain-containing protein</fullName>
    </recommendedName>
</protein>
<comment type="caution">
    <text evidence="1">The sequence shown here is derived from an EMBL/GenBank/DDBJ whole genome shotgun (WGS) entry which is preliminary data.</text>
</comment>
<proteinExistence type="predicted"/>
<sequence>VAGLFLILAALIVHIAHTFKTALDRIPRRQGFRPEDESRSVDPTALERDATTAATDGHFVDAIRLLLRAALLRLTRADERGFSHGLTNREHLRRYRGTALFEPMSLLVDTADAKWYGTEVCRPSDYERCCLAHGRILWLIQEPAHAHNA</sequence>
<dbReference type="EMBL" id="BART01025834">
    <property type="protein sequence ID" value="GAG90675.1"/>
    <property type="molecule type" value="Genomic_DNA"/>
</dbReference>
<feature type="non-terminal residue" evidence="1">
    <location>
        <position position="1"/>
    </location>
</feature>
<evidence type="ECO:0000313" key="1">
    <source>
        <dbReference type="EMBL" id="GAG90675.1"/>
    </source>
</evidence>
<organism evidence="1">
    <name type="scientific">marine sediment metagenome</name>
    <dbReference type="NCBI Taxonomy" id="412755"/>
    <lineage>
        <taxon>unclassified sequences</taxon>
        <taxon>metagenomes</taxon>
        <taxon>ecological metagenomes</taxon>
    </lineage>
</organism>
<accession>X1B6H7</accession>
<dbReference type="AlphaFoldDB" id="X1B6H7"/>